<dbReference type="AlphaFoldDB" id="A0AAU9IBC9"/>
<name>A0AAU9IBC9_9CILI</name>
<dbReference type="Proteomes" id="UP001162131">
    <property type="component" value="Unassembled WGS sequence"/>
</dbReference>
<protein>
    <submittedName>
        <fullName evidence="1">Uncharacterized protein</fullName>
    </submittedName>
</protein>
<evidence type="ECO:0000313" key="1">
    <source>
        <dbReference type="EMBL" id="CAG9311746.1"/>
    </source>
</evidence>
<sequence>MFTYINRKVKQAAQFPYTSTQNMQKIADEVLEGLSEKPKVYFTRNLVFCYKDNSVNVLYEKHTDQIRVCRNLIKSEEDLRGSLEREVKWREDFRSGLHKSNDAEARSLISACKAEMRNIKDLDETTREEGAKLCSKLYAKVKISNKEGRRVDSWHFYTRSLIEDNWYSYSN</sequence>
<comment type="caution">
    <text evidence="1">The sequence shown here is derived from an EMBL/GenBank/DDBJ whole genome shotgun (WGS) entry which is preliminary data.</text>
</comment>
<organism evidence="1 2">
    <name type="scientific">Blepharisma stoltei</name>
    <dbReference type="NCBI Taxonomy" id="1481888"/>
    <lineage>
        <taxon>Eukaryota</taxon>
        <taxon>Sar</taxon>
        <taxon>Alveolata</taxon>
        <taxon>Ciliophora</taxon>
        <taxon>Postciliodesmatophora</taxon>
        <taxon>Heterotrichea</taxon>
        <taxon>Heterotrichida</taxon>
        <taxon>Blepharismidae</taxon>
        <taxon>Blepharisma</taxon>
    </lineage>
</organism>
<dbReference type="EMBL" id="CAJZBQ010000005">
    <property type="protein sequence ID" value="CAG9311746.1"/>
    <property type="molecule type" value="Genomic_DNA"/>
</dbReference>
<accession>A0AAU9IBC9</accession>
<reference evidence="1" key="1">
    <citation type="submission" date="2021-09" db="EMBL/GenBank/DDBJ databases">
        <authorList>
            <consortium name="AG Swart"/>
            <person name="Singh M."/>
            <person name="Singh A."/>
            <person name="Seah K."/>
            <person name="Emmerich C."/>
        </authorList>
    </citation>
    <scope>NUCLEOTIDE SEQUENCE</scope>
    <source>
        <strain evidence="1">ATCC30299</strain>
    </source>
</reference>
<keyword evidence="2" id="KW-1185">Reference proteome</keyword>
<proteinExistence type="predicted"/>
<gene>
    <name evidence="1" type="ORF">BSTOLATCC_MIC5008</name>
</gene>
<evidence type="ECO:0000313" key="2">
    <source>
        <dbReference type="Proteomes" id="UP001162131"/>
    </source>
</evidence>